<comment type="caution">
    <text evidence="1">The sequence shown here is derived from an EMBL/GenBank/DDBJ whole genome shotgun (WGS) entry which is preliminary data.</text>
</comment>
<proteinExistence type="predicted"/>
<name>A0ACC0XP35_9ROSI</name>
<keyword evidence="2" id="KW-1185">Reference proteome</keyword>
<reference evidence="2" key="1">
    <citation type="journal article" date="2023" name="G3 (Bethesda)">
        <title>Genome assembly and association tests identify interacting loci associated with vigor, precocity, and sex in interspecific pistachio rootstocks.</title>
        <authorList>
            <person name="Palmer W."/>
            <person name="Jacygrad E."/>
            <person name="Sagayaradj S."/>
            <person name="Cavanaugh K."/>
            <person name="Han R."/>
            <person name="Bertier L."/>
            <person name="Beede B."/>
            <person name="Kafkas S."/>
            <person name="Golino D."/>
            <person name="Preece J."/>
            <person name="Michelmore R."/>
        </authorList>
    </citation>
    <scope>NUCLEOTIDE SEQUENCE [LARGE SCALE GENOMIC DNA]</scope>
</reference>
<gene>
    <name evidence="1" type="ORF">Pint_30953</name>
</gene>
<accession>A0ACC0XP35</accession>
<organism evidence="1 2">
    <name type="scientific">Pistacia integerrima</name>
    <dbReference type="NCBI Taxonomy" id="434235"/>
    <lineage>
        <taxon>Eukaryota</taxon>
        <taxon>Viridiplantae</taxon>
        <taxon>Streptophyta</taxon>
        <taxon>Embryophyta</taxon>
        <taxon>Tracheophyta</taxon>
        <taxon>Spermatophyta</taxon>
        <taxon>Magnoliopsida</taxon>
        <taxon>eudicotyledons</taxon>
        <taxon>Gunneridae</taxon>
        <taxon>Pentapetalae</taxon>
        <taxon>rosids</taxon>
        <taxon>malvids</taxon>
        <taxon>Sapindales</taxon>
        <taxon>Anacardiaceae</taxon>
        <taxon>Pistacia</taxon>
    </lineage>
</organism>
<evidence type="ECO:0000313" key="1">
    <source>
        <dbReference type="EMBL" id="KAJ0020279.1"/>
    </source>
</evidence>
<sequence length="143" mass="15853">MQKALVATFIGGLNAEIADGIRMFKPQSLKDAINLARMRDDQLTRQREFLQPPPPARAPLALPPEARVAPATPTDPIRRLSWEEMQRKRAQGLCFNCNERFTAGHRCQKPQLLLLEGHVGNVICEEITDQRTLAADQGGGEVG</sequence>
<dbReference type="Proteomes" id="UP001163603">
    <property type="component" value="Chromosome 11"/>
</dbReference>
<evidence type="ECO:0000313" key="2">
    <source>
        <dbReference type="Proteomes" id="UP001163603"/>
    </source>
</evidence>
<protein>
    <submittedName>
        <fullName evidence="1">Uncharacterized protein</fullName>
    </submittedName>
</protein>
<dbReference type="EMBL" id="CM047746">
    <property type="protein sequence ID" value="KAJ0020279.1"/>
    <property type="molecule type" value="Genomic_DNA"/>
</dbReference>